<dbReference type="OrthoDB" id="6293260at2"/>
<keyword evidence="2" id="KW-0808">Transferase</keyword>
<dbReference type="SUPFAM" id="SSF55729">
    <property type="entry name" value="Acyl-CoA N-acyltransferases (Nat)"/>
    <property type="match status" value="1"/>
</dbReference>
<dbReference type="Proteomes" id="UP000279470">
    <property type="component" value="Unassembled WGS sequence"/>
</dbReference>
<dbReference type="EMBL" id="RXFM01000007">
    <property type="protein sequence ID" value="RST71310.1"/>
    <property type="molecule type" value="Genomic_DNA"/>
</dbReference>
<gene>
    <name evidence="2" type="ORF">EIC27_00920</name>
</gene>
<proteinExistence type="predicted"/>
<keyword evidence="3" id="KW-1185">Reference proteome</keyword>
<dbReference type="Pfam" id="PF13302">
    <property type="entry name" value="Acetyltransf_3"/>
    <property type="match status" value="1"/>
</dbReference>
<dbReference type="Gene3D" id="3.40.630.30">
    <property type="match status" value="1"/>
</dbReference>
<feature type="domain" description="N-acetyltransferase" evidence="1">
    <location>
        <begin position="10"/>
        <end position="151"/>
    </location>
</feature>
<evidence type="ECO:0000313" key="2">
    <source>
        <dbReference type="EMBL" id="RST71310.1"/>
    </source>
</evidence>
<comment type="caution">
    <text evidence="2">The sequence shown here is derived from an EMBL/GenBank/DDBJ whole genome shotgun (WGS) entry which is preliminary data.</text>
</comment>
<dbReference type="RefSeq" id="WP_126044287.1">
    <property type="nucleotide sequence ID" value="NZ_RXFM01000007.1"/>
</dbReference>
<dbReference type="PANTHER" id="PTHR43792:SF16">
    <property type="entry name" value="N-ACETYLTRANSFERASE DOMAIN-CONTAINING PROTEIN"/>
    <property type="match status" value="1"/>
</dbReference>
<protein>
    <submittedName>
        <fullName evidence="2">N-acetyltransferase</fullName>
    </submittedName>
</protein>
<dbReference type="InterPro" id="IPR000182">
    <property type="entry name" value="GNAT_dom"/>
</dbReference>
<organism evidence="2 3">
    <name type="scientific">Candidatus Aquarickettsia rohweri</name>
    <dbReference type="NCBI Taxonomy" id="2602574"/>
    <lineage>
        <taxon>Bacteria</taxon>
        <taxon>Pseudomonadati</taxon>
        <taxon>Pseudomonadota</taxon>
        <taxon>Alphaproteobacteria</taxon>
        <taxon>Rickettsiales</taxon>
        <taxon>Candidatus Midichloriaceae</taxon>
        <taxon>Candidatus Aquarickettsia</taxon>
    </lineage>
</organism>
<dbReference type="InterPro" id="IPR051531">
    <property type="entry name" value="N-acetyltransferase"/>
</dbReference>
<dbReference type="GO" id="GO:0016747">
    <property type="term" value="F:acyltransferase activity, transferring groups other than amino-acyl groups"/>
    <property type="evidence" value="ECO:0007669"/>
    <property type="project" value="InterPro"/>
</dbReference>
<accession>A0A429XTY6</accession>
<dbReference type="PANTHER" id="PTHR43792">
    <property type="entry name" value="GNAT FAMILY, PUTATIVE (AFU_ORTHOLOGUE AFUA_3G00765)-RELATED-RELATED"/>
    <property type="match status" value="1"/>
</dbReference>
<reference evidence="3" key="1">
    <citation type="submission" date="2018-11" db="EMBL/GenBank/DDBJ databases">
        <title>Phylogenetic, genomic, and biogeographic characterization of a novel and ubiquitous marine invertebrate-associated Rickettsiales parasite, Candidatus Marinoinvertebrata rohwerii, gen. nov., sp. nov.</title>
        <authorList>
            <person name="Klinges J.G."/>
            <person name="Rosales S.M."/>
            <person name="Mcminds R."/>
            <person name="Shaver E.C."/>
            <person name="Shantz A."/>
            <person name="Peters E.C."/>
            <person name="Burkepile D.E."/>
            <person name="Silliman B.R."/>
            <person name="Vega Thurber R.L."/>
        </authorList>
    </citation>
    <scope>NUCLEOTIDE SEQUENCE [LARGE SCALE GENOMIC DNA]</scope>
    <source>
        <strain evidence="3">a_cerv_44</strain>
    </source>
</reference>
<dbReference type="InterPro" id="IPR016181">
    <property type="entry name" value="Acyl_CoA_acyltransferase"/>
</dbReference>
<evidence type="ECO:0000259" key="1">
    <source>
        <dbReference type="Pfam" id="PF13302"/>
    </source>
</evidence>
<sequence>MKSSLLETDRLYIKIPKITSLDNWYNLQCDHQVIKYIGNGKSLSKLQIKKNLYKNIEYFKKYNYSFFDINLKSNNNFIGIAGLFNLEFNEKNKNIEIGYIFNKNSWGHGFATECMKLLIDYGLNKIKLKNIYACCHKDNKASKNVIKKCEMNYVKKYKYKGIIDCNLYII</sequence>
<dbReference type="AlphaFoldDB" id="A0A429XTY6"/>
<name>A0A429XTY6_9RICK</name>
<evidence type="ECO:0000313" key="3">
    <source>
        <dbReference type="Proteomes" id="UP000279470"/>
    </source>
</evidence>